<evidence type="ECO:0000313" key="1">
    <source>
        <dbReference type="EMBL" id="KAF2272638.1"/>
    </source>
</evidence>
<gene>
    <name evidence="1" type="ORF">EI97DRAFT_201923</name>
</gene>
<accession>A0A6A6J9H4</accession>
<proteinExistence type="predicted"/>
<dbReference type="GeneID" id="54546865"/>
<reference evidence="1" key="1">
    <citation type="journal article" date="2020" name="Stud. Mycol.">
        <title>101 Dothideomycetes genomes: a test case for predicting lifestyles and emergence of pathogens.</title>
        <authorList>
            <person name="Haridas S."/>
            <person name="Albert R."/>
            <person name="Binder M."/>
            <person name="Bloem J."/>
            <person name="Labutti K."/>
            <person name="Salamov A."/>
            <person name="Andreopoulos B."/>
            <person name="Baker S."/>
            <person name="Barry K."/>
            <person name="Bills G."/>
            <person name="Bluhm B."/>
            <person name="Cannon C."/>
            <person name="Castanera R."/>
            <person name="Culley D."/>
            <person name="Daum C."/>
            <person name="Ezra D."/>
            <person name="Gonzalez J."/>
            <person name="Henrissat B."/>
            <person name="Kuo A."/>
            <person name="Liang C."/>
            <person name="Lipzen A."/>
            <person name="Lutzoni F."/>
            <person name="Magnuson J."/>
            <person name="Mondo S."/>
            <person name="Nolan M."/>
            <person name="Ohm R."/>
            <person name="Pangilinan J."/>
            <person name="Park H.-J."/>
            <person name="Ramirez L."/>
            <person name="Alfaro M."/>
            <person name="Sun H."/>
            <person name="Tritt A."/>
            <person name="Yoshinaga Y."/>
            <person name="Zwiers L.-H."/>
            <person name="Turgeon B."/>
            <person name="Goodwin S."/>
            <person name="Spatafora J."/>
            <person name="Crous P."/>
            <person name="Grigoriev I."/>
        </authorList>
    </citation>
    <scope>NUCLEOTIDE SEQUENCE</scope>
    <source>
        <strain evidence="1">CBS 379.55</strain>
    </source>
</reference>
<keyword evidence="2" id="KW-1185">Reference proteome</keyword>
<protein>
    <submittedName>
        <fullName evidence="1">Uncharacterized protein</fullName>
    </submittedName>
</protein>
<dbReference type="Proteomes" id="UP000800097">
    <property type="component" value="Unassembled WGS sequence"/>
</dbReference>
<dbReference type="RefSeq" id="XP_033650177.1">
    <property type="nucleotide sequence ID" value="XM_033793690.1"/>
</dbReference>
<name>A0A6A6J9H4_WESOR</name>
<sequence>MLSCNAFVSSSSRKEKKFRVISAWLFLILVFVLCLNSNASQPSFSHLCILYLHLHATAAIPLSRAAAEGSHWSCTTEQRLMAWPHTLGLQLAVSQGDIYTRSMQEKSRSGPQKGNLSVNLVHPLNRKR</sequence>
<dbReference type="AlphaFoldDB" id="A0A6A6J9H4"/>
<dbReference type="EMBL" id="ML986518">
    <property type="protein sequence ID" value="KAF2272638.1"/>
    <property type="molecule type" value="Genomic_DNA"/>
</dbReference>
<organism evidence="1 2">
    <name type="scientific">Westerdykella ornata</name>
    <dbReference type="NCBI Taxonomy" id="318751"/>
    <lineage>
        <taxon>Eukaryota</taxon>
        <taxon>Fungi</taxon>
        <taxon>Dikarya</taxon>
        <taxon>Ascomycota</taxon>
        <taxon>Pezizomycotina</taxon>
        <taxon>Dothideomycetes</taxon>
        <taxon>Pleosporomycetidae</taxon>
        <taxon>Pleosporales</taxon>
        <taxon>Sporormiaceae</taxon>
        <taxon>Westerdykella</taxon>
    </lineage>
</organism>
<evidence type="ECO:0000313" key="2">
    <source>
        <dbReference type="Proteomes" id="UP000800097"/>
    </source>
</evidence>